<evidence type="ECO:0000256" key="5">
    <source>
        <dbReference type="HAMAP-Rule" id="MF_01107"/>
    </source>
</evidence>
<dbReference type="PIRSF" id="PIRSF000521">
    <property type="entry name" value="Transaminase_4ab_Lys_Orn"/>
    <property type="match status" value="1"/>
</dbReference>
<sequence length="420" mass="44380">MRVTRPAGGPLFPIGSAMSQSASTSHLLPVFARADVAFERGEGVWLHGTDGERYLDFTSGVAVNALGHCHPHLVEALQQQASKLWHVSNLFKSPEGERLAARLCEQSFADKVFFCNSGAEAVECALKMARHYHFSKGEPERTRVITFEGAFHGRTLGTLAATGSAKYLEGYGQPLEGFDQLPLGDLDAVKAAIGPNTAAILIEPLQGEGGVRSPELAFFRGLRELCDAHGLLLVFDEVQTGMGRTGELFAYKRIGVAPDIMALAKALGGGFPIGACLSTAEAAKGMAPGAHGSTFGGNPLAVAVANAVLDVMLQPGFFDHVKKMSLLLKQKLAGVVDRHPRVVSEIRGEGLLLGLKAVVPSPELIAALRAEKLLSVGAGDNVVRLLPPLIVNEAELDEAVGRLERACVTLAGQAAQKEAV</sequence>
<evidence type="ECO:0000256" key="4">
    <source>
        <dbReference type="ARBA" id="ARBA00022898"/>
    </source>
</evidence>
<feature type="binding site" evidence="5">
    <location>
        <position position="293"/>
    </location>
    <ligand>
        <name>N(2)-acetyl-L-ornithine</name>
        <dbReference type="ChEBI" id="CHEBI:57805"/>
    </ligand>
</feature>
<name>Q6N0I9_RHOPA</name>
<dbReference type="GO" id="GO:0030170">
    <property type="term" value="F:pyridoxal phosphate binding"/>
    <property type="evidence" value="ECO:0007669"/>
    <property type="project" value="InterPro"/>
</dbReference>
<dbReference type="InterPro" id="IPR050103">
    <property type="entry name" value="Class-III_PLP-dep_AT"/>
</dbReference>
<evidence type="ECO:0000256" key="2">
    <source>
        <dbReference type="ARBA" id="ARBA00022576"/>
    </source>
</evidence>
<dbReference type="InterPro" id="IPR015422">
    <property type="entry name" value="PyrdxlP-dep_Trfase_small"/>
</dbReference>
<keyword evidence="3 5" id="KW-0808">Transferase</keyword>
<evidence type="ECO:0000256" key="3">
    <source>
        <dbReference type="ARBA" id="ARBA00022679"/>
    </source>
</evidence>
<dbReference type="HAMAP" id="MF_01107">
    <property type="entry name" value="ArgD_aminotrans_3"/>
    <property type="match status" value="1"/>
</dbReference>
<keyword evidence="5" id="KW-0963">Cytoplasm</keyword>
<dbReference type="InterPro" id="IPR004636">
    <property type="entry name" value="AcOrn/SuccOrn_fam"/>
</dbReference>
<keyword evidence="1 5" id="KW-0055">Arginine biosynthesis</keyword>
<comment type="subunit">
    <text evidence="5">Homodimer.</text>
</comment>
<dbReference type="CDD" id="cd00610">
    <property type="entry name" value="OAT_like"/>
    <property type="match status" value="1"/>
</dbReference>
<dbReference type="PANTHER" id="PTHR11986:SF113">
    <property type="entry name" value="SUCCINYLORNITHINE TRANSAMINASE"/>
    <property type="match status" value="1"/>
</dbReference>
<dbReference type="NCBIfam" id="TIGR00707">
    <property type="entry name" value="argD"/>
    <property type="match status" value="1"/>
</dbReference>
<dbReference type="NCBIfam" id="NF002325">
    <property type="entry name" value="PRK01278.1"/>
    <property type="match status" value="1"/>
</dbReference>
<dbReference type="SUPFAM" id="SSF53383">
    <property type="entry name" value="PLP-dependent transferases"/>
    <property type="match status" value="1"/>
</dbReference>
<keyword evidence="4 5" id="KW-0663">Pyridoxal phosphate</keyword>
<dbReference type="PROSITE" id="PS00600">
    <property type="entry name" value="AA_TRANSFER_CLASS_3"/>
    <property type="match status" value="1"/>
</dbReference>
<comment type="similarity">
    <text evidence="5">Belongs to the class-III pyridoxal-phosphate-dependent aminotransferase family. ArgD subfamily.</text>
</comment>
<feature type="modified residue" description="N6-(pyridoxal phosphate)lysine" evidence="5">
    <location>
        <position position="265"/>
    </location>
</feature>
<comment type="cofactor">
    <cofactor evidence="5">
        <name>pyridoxal 5'-phosphate</name>
        <dbReference type="ChEBI" id="CHEBI:597326"/>
    </cofactor>
    <text evidence="5">Binds 1 pyridoxal phosphate per subunit.</text>
</comment>
<proteinExistence type="inferred from homology"/>
<keyword evidence="5" id="KW-0028">Amino-acid biosynthesis</keyword>
<dbReference type="EMBL" id="BX572608">
    <property type="protein sequence ID" value="CAE30213.1"/>
    <property type="molecule type" value="Genomic_DNA"/>
</dbReference>
<dbReference type="GO" id="GO:0003992">
    <property type="term" value="F:N2-acetyl-L-ornithine:2-oxoglutarate 5-aminotransferase activity"/>
    <property type="evidence" value="ECO:0007669"/>
    <property type="project" value="UniProtKB-UniRule"/>
</dbReference>
<feature type="binding site" evidence="5">
    <location>
        <position position="151"/>
    </location>
    <ligand>
        <name>pyridoxal 5'-phosphate</name>
        <dbReference type="ChEBI" id="CHEBI:597326"/>
    </ligand>
</feature>
<feature type="binding site" evidence="5">
    <location>
        <position position="294"/>
    </location>
    <ligand>
        <name>pyridoxal 5'-phosphate</name>
        <dbReference type="ChEBI" id="CHEBI:597326"/>
    </ligand>
</feature>
<dbReference type="FunFam" id="3.40.640.10:FF:000004">
    <property type="entry name" value="Acetylornithine aminotransferase"/>
    <property type="match status" value="1"/>
</dbReference>
<dbReference type="GO" id="GO:0042802">
    <property type="term" value="F:identical protein binding"/>
    <property type="evidence" value="ECO:0007669"/>
    <property type="project" value="TreeGrafter"/>
</dbReference>
<dbReference type="Gene3D" id="3.90.1150.10">
    <property type="entry name" value="Aspartate Aminotransferase, domain 1"/>
    <property type="match status" value="1"/>
</dbReference>
<feature type="binding site" evidence="5">
    <location>
        <begin position="236"/>
        <end position="239"/>
    </location>
    <ligand>
        <name>pyridoxal 5'-phosphate</name>
        <dbReference type="ChEBI" id="CHEBI:597326"/>
    </ligand>
</feature>
<dbReference type="GO" id="GO:0005737">
    <property type="term" value="C:cytoplasm"/>
    <property type="evidence" value="ECO:0007669"/>
    <property type="project" value="UniProtKB-SubCell"/>
</dbReference>
<feature type="binding site" evidence="5">
    <location>
        <position position="154"/>
    </location>
    <ligand>
        <name>N(2)-acetyl-L-ornithine</name>
        <dbReference type="ChEBI" id="CHEBI:57805"/>
    </ligand>
</feature>
<feature type="binding site" evidence="5">
    <location>
        <begin position="118"/>
        <end position="119"/>
    </location>
    <ligand>
        <name>pyridoxal 5'-phosphate</name>
        <dbReference type="ChEBI" id="CHEBI:597326"/>
    </ligand>
</feature>
<dbReference type="InterPro" id="IPR015424">
    <property type="entry name" value="PyrdxlP-dep_Trfase"/>
</dbReference>
<dbReference type="InterPro" id="IPR049704">
    <property type="entry name" value="Aminotrans_3_PPA_site"/>
</dbReference>
<comment type="subcellular location">
    <subcellularLocation>
        <location evidence="5">Cytoplasm</location>
    </subcellularLocation>
</comment>
<comment type="pathway">
    <text evidence="5">Amino-acid biosynthesis; L-arginine biosynthesis; N(2)-acetyl-L-ornithine from L-glutamate: step 4/4.</text>
</comment>
<dbReference type="eggNOG" id="COG4992">
    <property type="taxonomic scope" value="Bacteria"/>
</dbReference>
<protein>
    <recommendedName>
        <fullName evidence="5">Acetylornithine aminotransferase</fullName>
        <shortName evidence="5">ACOAT</shortName>
        <ecNumber evidence="5">2.6.1.11</ecNumber>
    </recommendedName>
</protein>
<dbReference type="Gene3D" id="3.40.640.10">
    <property type="entry name" value="Type I PLP-dependent aspartate aminotransferase-like (Major domain)"/>
    <property type="match status" value="1"/>
</dbReference>
<comment type="catalytic activity">
    <reaction evidence="5">
        <text>N(2)-acetyl-L-ornithine + 2-oxoglutarate = N-acetyl-L-glutamate 5-semialdehyde + L-glutamate</text>
        <dbReference type="Rhea" id="RHEA:18049"/>
        <dbReference type="ChEBI" id="CHEBI:16810"/>
        <dbReference type="ChEBI" id="CHEBI:29123"/>
        <dbReference type="ChEBI" id="CHEBI:29985"/>
        <dbReference type="ChEBI" id="CHEBI:57805"/>
        <dbReference type="EC" id="2.6.1.11"/>
    </reaction>
</comment>
<dbReference type="STRING" id="258594.RPA4773"/>
<dbReference type="PhylomeDB" id="Q6N0I9"/>
<accession>Q6N0I9</accession>
<dbReference type="HOGENOM" id="CLU_016922_10_1_5"/>
<dbReference type="GO" id="GO:0006526">
    <property type="term" value="P:L-arginine biosynthetic process"/>
    <property type="evidence" value="ECO:0007669"/>
    <property type="project" value="UniProtKB-UniRule"/>
</dbReference>
<dbReference type="EC" id="2.6.1.11" evidence="5"/>
<dbReference type="UniPathway" id="UPA00068">
    <property type="reaction ID" value="UER00109"/>
</dbReference>
<dbReference type="InterPro" id="IPR005814">
    <property type="entry name" value="Aminotrans_3"/>
</dbReference>
<dbReference type="PANTHER" id="PTHR11986">
    <property type="entry name" value="AMINOTRANSFERASE CLASS III"/>
    <property type="match status" value="1"/>
</dbReference>
<evidence type="ECO:0000313" key="6">
    <source>
        <dbReference type="EMBL" id="CAE30213.1"/>
    </source>
</evidence>
<evidence type="ECO:0000256" key="1">
    <source>
        <dbReference type="ARBA" id="ARBA00022571"/>
    </source>
</evidence>
<gene>
    <name evidence="6" type="primary">argD2</name>
    <name evidence="5" type="synonym">argD</name>
    <name evidence="6" type="ordered locus">RPA4773</name>
</gene>
<keyword evidence="2 5" id="KW-0032">Aminotransferase</keyword>
<dbReference type="InterPro" id="IPR015421">
    <property type="entry name" value="PyrdxlP-dep_Trfase_major"/>
</dbReference>
<comment type="miscellaneous">
    <text evidence="5">May also have succinyldiaminopimelate aminotransferase activity, thus carrying out the corresponding step in lysine biosynthesis.</text>
</comment>
<dbReference type="AlphaFoldDB" id="Q6N0I9"/>
<reference evidence="6" key="1">
    <citation type="journal article" date="2004" name="Nat. Biotechnol.">
        <title>Complete genome sequence of the metabolically versatile photosynthetic bacterium Rhodopseudomonas palustris.</title>
        <authorList>
            <person name="Larimer F.W."/>
            <person name="Chain P."/>
            <person name="Hauser L."/>
            <person name="Lamerdin J."/>
            <person name="Malfatti S."/>
            <person name="Do L."/>
            <person name="Land M.L."/>
            <person name="Pelletier D.A."/>
            <person name="Beatty J.T."/>
            <person name="Lang A.S."/>
            <person name="Tabita F.R."/>
            <person name="Gibson J.L."/>
            <person name="Hanson T.E."/>
            <person name="Bobst C."/>
            <person name="Torres J.L."/>
            <person name="Peres C."/>
            <person name="Harrison F.H."/>
            <person name="Gibson J."/>
            <person name="Harwood C.S."/>
        </authorList>
    </citation>
    <scope>NUCLEOTIDE SEQUENCE [LARGE SCALE GENOMIC DNA]</scope>
    <source>
        <strain evidence="6">CGA009</strain>
    </source>
</reference>
<dbReference type="Pfam" id="PF00202">
    <property type="entry name" value="Aminotran_3"/>
    <property type="match status" value="1"/>
</dbReference>
<organism evidence="6">
    <name type="scientific">Rhodopseudomonas palustris (strain ATCC BAA-98 / CGA009)</name>
    <dbReference type="NCBI Taxonomy" id="258594"/>
    <lineage>
        <taxon>Bacteria</taxon>
        <taxon>Pseudomonadati</taxon>
        <taxon>Pseudomonadota</taxon>
        <taxon>Alphaproteobacteria</taxon>
        <taxon>Hyphomicrobiales</taxon>
        <taxon>Nitrobacteraceae</taxon>
        <taxon>Rhodopseudomonas</taxon>
    </lineage>
</organism>